<dbReference type="FunFam" id="1.20.58.760:FF:000001">
    <property type="entry name" value="ATP-dependent zinc metalloprotease FtsH"/>
    <property type="match status" value="1"/>
</dbReference>
<name>A0A1G1VRK0_9BACT</name>
<evidence type="ECO:0000256" key="11">
    <source>
        <dbReference type="ARBA" id="ARBA00023049"/>
    </source>
</evidence>
<dbReference type="Proteomes" id="UP000177324">
    <property type="component" value="Unassembled WGS sequence"/>
</dbReference>
<dbReference type="InterPro" id="IPR005936">
    <property type="entry name" value="FtsH"/>
</dbReference>
<organism evidence="17 18">
    <name type="scientific">Candidatus Chisholmbacteria bacterium RIFCSPHIGHO2_01_FULL_48_12</name>
    <dbReference type="NCBI Taxonomy" id="1797589"/>
    <lineage>
        <taxon>Bacteria</taxon>
        <taxon>Candidatus Chisholmiibacteriota</taxon>
    </lineage>
</organism>
<keyword evidence="3 14" id="KW-0645">Protease</keyword>
<dbReference type="GO" id="GO:0030163">
    <property type="term" value="P:protein catabolic process"/>
    <property type="evidence" value="ECO:0007669"/>
    <property type="project" value="UniProtKB-UniRule"/>
</dbReference>
<dbReference type="SMART" id="SM00382">
    <property type="entry name" value="AAA"/>
    <property type="match status" value="1"/>
</dbReference>
<feature type="active site" evidence="14">
    <location>
        <position position="434"/>
    </location>
</feature>
<sequence>MSNNNHRVKKFEFKLNLNPKRILVWSLILFLFVPFVVSVWQLQGVEEEVPVSQVLTDIKADKVAKVVVLGEAMKVAYKDGKTVLTHKEPGESFTEVLDRAGIEPTAVAYENRIQNWGTGILGMLGSVLPVILIGTFFLMLMRQAKGTQDTIFSFGRSRAKRFAQGKQQVTFKDVGGIDEAKKELEEIVDFLKNPKKYQKVGARTPKGALLIGPSGTGKTLLARAIAGEANVSFFSMAGSEFMEMLVGVGSARMRDLFETAKKSAPAIVFIDEIDAIGRMRGFMTIGGHGEQEQTLNQLLVEMDGFTPNEQLVVICATNRPDVLDPALMRPGRFDRRISLDLPDLEEREKILQIHARGKPFRNGFDWKKVAKRTVGFSGADLENMLNEAAILAAREDREAINLTDVEEAATKVKLGPARKRLQNKLERKMTAYHEGGHAVVGHLLPHTDPVHRVSIVSRDRSLGDTQMVPERDKYQQTRSELMEMMAVFLGGRATEELVFGELTAGAANDIDRATRIARQMVVDLGMSGLGPVNLGPQWETTEWGRAMFEPTNLSPAMQAKVDREIKRLVDEAYKVAASLLKKHRDKLDRVAEKLMAVETLDGEEFAKLMGVKKARPKGEE</sequence>
<keyword evidence="7 14" id="KW-0378">Hydrolase</keyword>
<keyword evidence="12 14" id="KW-0472">Membrane</keyword>
<dbReference type="InterPro" id="IPR003959">
    <property type="entry name" value="ATPase_AAA_core"/>
</dbReference>
<comment type="similarity">
    <text evidence="2 14">In the C-terminal section; belongs to the peptidase M41 family.</text>
</comment>
<dbReference type="AlphaFoldDB" id="A0A1G1VRK0"/>
<keyword evidence="17" id="KW-0132">Cell division</keyword>
<dbReference type="GO" id="GO:0004222">
    <property type="term" value="F:metalloendopeptidase activity"/>
    <property type="evidence" value="ECO:0007669"/>
    <property type="project" value="InterPro"/>
</dbReference>
<reference evidence="17 18" key="1">
    <citation type="journal article" date="2016" name="Nat. Commun.">
        <title>Thousands of microbial genomes shed light on interconnected biogeochemical processes in an aquifer system.</title>
        <authorList>
            <person name="Anantharaman K."/>
            <person name="Brown C.T."/>
            <person name="Hug L.A."/>
            <person name="Sharon I."/>
            <person name="Castelle C.J."/>
            <person name="Probst A.J."/>
            <person name="Thomas B.C."/>
            <person name="Singh A."/>
            <person name="Wilkins M.J."/>
            <person name="Karaoz U."/>
            <person name="Brodie E.L."/>
            <person name="Williams K.H."/>
            <person name="Hubbard S.S."/>
            <person name="Banfield J.F."/>
        </authorList>
    </citation>
    <scope>NUCLEOTIDE SEQUENCE [LARGE SCALE GENOMIC DNA]</scope>
</reference>
<evidence type="ECO:0000256" key="14">
    <source>
        <dbReference type="HAMAP-Rule" id="MF_01458"/>
    </source>
</evidence>
<keyword evidence="5 14" id="KW-0479">Metal-binding</keyword>
<dbReference type="STRING" id="1797589.A2784_04960"/>
<evidence type="ECO:0000256" key="10">
    <source>
        <dbReference type="ARBA" id="ARBA00022989"/>
    </source>
</evidence>
<comment type="similarity">
    <text evidence="15">Belongs to the AAA ATPase family.</text>
</comment>
<evidence type="ECO:0000256" key="15">
    <source>
        <dbReference type="RuleBase" id="RU003651"/>
    </source>
</evidence>
<feature type="domain" description="AAA+ ATPase" evidence="16">
    <location>
        <begin position="204"/>
        <end position="343"/>
    </location>
</feature>
<evidence type="ECO:0000256" key="6">
    <source>
        <dbReference type="ARBA" id="ARBA00022741"/>
    </source>
</evidence>
<dbReference type="InterPro" id="IPR041569">
    <property type="entry name" value="AAA_lid_3"/>
</dbReference>
<evidence type="ECO:0000256" key="9">
    <source>
        <dbReference type="ARBA" id="ARBA00022840"/>
    </source>
</evidence>
<gene>
    <name evidence="14" type="primary">ftsH</name>
    <name evidence="17" type="ORF">A2784_04960</name>
</gene>
<evidence type="ECO:0000256" key="12">
    <source>
        <dbReference type="ARBA" id="ARBA00023136"/>
    </source>
</evidence>
<dbReference type="FunFam" id="1.10.8.60:FF:000001">
    <property type="entry name" value="ATP-dependent zinc metalloprotease FtsH"/>
    <property type="match status" value="1"/>
</dbReference>
<dbReference type="PANTHER" id="PTHR23076">
    <property type="entry name" value="METALLOPROTEASE M41 FTSH"/>
    <property type="match status" value="1"/>
</dbReference>
<dbReference type="PROSITE" id="PS00674">
    <property type="entry name" value="AAA"/>
    <property type="match status" value="1"/>
</dbReference>
<protein>
    <recommendedName>
        <fullName evidence="14">ATP-dependent zinc metalloprotease FtsH</fullName>
        <ecNumber evidence="14">3.4.24.-</ecNumber>
    </recommendedName>
</protein>
<evidence type="ECO:0000256" key="7">
    <source>
        <dbReference type="ARBA" id="ARBA00022801"/>
    </source>
</evidence>
<evidence type="ECO:0000256" key="13">
    <source>
        <dbReference type="ARBA" id="ARBA00061570"/>
    </source>
</evidence>
<keyword evidence="6 14" id="KW-0547">Nucleotide-binding</keyword>
<proteinExistence type="inferred from homology"/>
<dbReference type="EMBL" id="MHCH01000012">
    <property type="protein sequence ID" value="OGY18000.1"/>
    <property type="molecule type" value="Genomic_DNA"/>
</dbReference>
<dbReference type="Gene3D" id="3.40.50.300">
    <property type="entry name" value="P-loop containing nucleotide triphosphate hydrolases"/>
    <property type="match status" value="1"/>
</dbReference>
<dbReference type="GO" id="GO:0005886">
    <property type="term" value="C:plasma membrane"/>
    <property type="evidence" value="ECO:0007669"/>
    <property type="project" value="UniProtKB-SubCell"/>
</dbReference>
<comment type="similarity">
    <text evidence="13 14">In the central section; belongs to the AAA ATPase family.</text>
</comment>
<keyword evidence="9 14" id="KW-0067">ATP-binding</keyword>
<dbReference type="Pfam" id="PF17862">
    <property type="entry name" value="AAA_lid_3"/>
    <property type="match status" value="1"/>
</dbReference>
<dbReference type="GO" id="GO:0016887">
    <property type="term" value="F:ATP hydrolysis activity"/>
    <property type="evidence" value="ECO:0007669"/>
    <property type="project" value="UniProtKB-UniRule"/>
</dbReference>
<dbReference type="Pfam" id="PF00004">
    <property type="entry name" value="AAA"/>
    <property type="match status" value="1"/>
</dbReference>
<evidence type="ECO:0000259" key="16">
    <source>
        <dbReference type="SMART" id="SM00382"/>
    </source>
</evidence>
<dbReference type="Gene3D" id="1.10.8.60">
    <property type="match status" value="1"/>
</dbReference>
<dbReference type="HAMAP" id="MF_01458">
    <property type="entry name" value="FtsH"/>
    <property type="match status" value="1"/>
</dbReference>
<evidence type="ECO:0000256" key="3">
    <source>
        <dbReference type="ARBA" id="ARBA00022670"/>
    </source>
</evidence>
<evidence type="ECO:0000256" key="1">
    <source>
        <dbReference type="ARBA" id="ARBA00004370"/>
    </source>
</evidence>
<evidence type="ECO:0000256" key="5">
    <source>
        <dbReference type="ARBA" id="ARBA00022723"/>
    </source>
</evidence>
<comment type="cofactor">
    <cofactor evidence="14">
        <name>Zn(2+)</name>
        <dbReference type="ChEBI" id="CHEBI:29105"/>
    </cofactor>
    <text evidence="14">Binds 1 zinc ion per subunit.</text>
</comment>
<feature type="binding site" evidence="14">
    <location>
        <position position="509"/>
    </location>
    <ligand>
        <name>Zn(2+)</name>
        <dbReference type="ChEBI" id="CHEBI:29105"/>
        <note>catalytic</note>
    </ligand>
</feature>
<dbReference type="SUPFAM" id="SSF140990">
    <property type="entry name" value="FtsH protease domain-like"/>
    <property type="match status" value="1"/>
</dbReference>
<feature type="binding site" evidence="14">
    <location>
        <position position="433"/>
    </location>
    <ligand>
        <name>Zn(2+)</name>
        <dbReference type="ChEBI" id="CHEBI:29105"/>
        <note>catalytic</note>
    </ligand>
</feature>
<evidence type="ECO:0000313" key="17">
    <source>
        <dbReference type="EMBL" id="OGY18000.1"/>
    </source>
</evidence>
<dbReference type="PANTHER" id="PTHR23076:SF97">
    <property type="entry name" value="ATP-DEPENDENT ZINC METALLOPROTEASE YME1L1"/>
    <property type="match status" value="1"/>
</dbReference>
<dbReference type="InterPro" id="IPR003593">
    <property type="entry name" value="AAA+_ATPase"/>
</dbReference>
<dbReference type="EC" id="3.4.24.-" evidence="14"/>
<dbReference type="GO" id="GO:0005524">
    <property type="term" value="F:ATP binding"/>
    <property type="evidence" value="ECO:0007669"/>
    <property type="project" value="UniProtKB-UniRule"/>
</dbReference>
<dbReference type="InterPro" id="IPR000642">
    <property type="entry name" value="Peptidase_M41"/>
</dbReference>
<evidence type="ECO:0000256" key="2">
    <source>
        <dbReference type="ARBA" id="ARBA00010044"/>
    </source>
</evidence>
<comment type="caution">
    <text evidence="17">The sequence shown here is derived from an EMBL/GenBank/DDBJ whole genome shotgun (WGS) entry which is preliminary data.</text>
</comment>
<evidence type="ECO:0000256" key="4">
    <source>
        <dbReference type="ARBA" id="ARBA00022692"/>
    </source>
</evidence>
<dbReference type="GO" id="GO:0006508">
    <property type="term" value="P:proteolysis"/>
    <property type="evidence" value="ECO:0007669"/>
    <property type="project" value="UniProtKB-KW"/>
</dbReference>
<dbReference type="SUPFAM" id="SSF52540">
    <property type="entry name" value="P-loop containing nucleoside triphosphate hydrolases"/>
    <property type="match status" value="1"/>
</dbReference>
<comment type="subcellular location">
    <subcellularLocation>
        <location evidence="14">Cell membrane</location>
        <topology evidence="14">Multi-pass membrane protein</topology>
        <orientation evidence="14">Cytoplasmic side</orientation>
    </subcellularLocation>
    <subcellularLocation>
        <location evidence="1">Membrane</location>
    </subcellularLocation>
</comment>
<evidence type="ECO:0000256" key="8">
    <source>
        <dbReference type="ARBA" id="ARBA00022833"/>
    </source>
</evidence>
<dbReference type="InterPro" id="IPR037219">
    <property type="entry name" value="Peptidase_M41-like"/>
</dbReference>
<dbReference type="GO" id="GO:0051301">
    <property type="term" value="P:cell division"/>
    <property type="evidence" value="ECO:0007669"/>
    <property type="project" value="UniProtKB-KW"/>
</dbReference>
<keyword evidence="14" id="KW-1003">Cell membrane</keyword>
<dbReference type="GO" id="GO:0008270">
    <property type="term" value="F:zinc ion binding"/>
    <property type="evidence" value="ECO:0007669"/>
    <property type="project" value="UniProtKB-UniRule"/>
</dbReference>
<comment type="caution">
    <text evidence="14">Lacks conserved residue(s) required for the propagation of feature annotation.</text>
</comment>
<keyword evidence="8 14" id="KW-0862">Zinc</keyword>
<accession>A0A1G1VRK0</accession>
<feature type="transmembrane region" description="Helical" evidence="14">
    <location>
        <begin position="21"/>
        <end position="42"/>
    </location>
</feature>
<dbReference type="FunFam" id="3.40.50.300:FF:000001">
    <property type="entry name" value="ATP-dependent zinc metalloprotease FtsH"/>
    <property type="match status" value="1"/>
</dbReference>
<keyword evidence="17" id="KW-0131">Cell cycle</keyword>
<dbReference type="Pfam" id="PF01434">
    <property type="entry name" value="Peptidase_M41"/>
    <property type="match status" value="1"/>
</dbReference>
<dbReference type="InterPro" id="IPR027417">
    <property type="entry name" value="P-loop_NTPase"/>
</dbReference>
<dbReference type="Gene3D" id="1.20.58.760">
    <property type="entry name" value="Peptidase M41"/>
    <property type="match status" value="1"/>
</dbReference>
<feature type="binding site" evidence="14">
    <location>
        <position position="437"/>
    </location>
    <ligand>
        <name>Zn(2+)</name>
        <dbReference type="ChEBI" id="CHEBI:29105"/>
        <note>catalytic</note>
    </ligand>
</feature>
<comment type="function">
    <text evidence="14">Acts as a processive, ATP-dependent zinc metallopeptidase for both cytoplasmic and membrane proteins. Plays a role in the quality control of integral membrane proteins.</text>
</comment>
<dbReference type="GO" id="GO:0004176">
    <property type="term" value="F:ATP-dependent peptidase activity"/>
    <property type="evidence" value="ECO:0007669"/>
    <property type="project" value="InterPro"/>
</dbReference>
<keyword evidence="4 14" id="KW-0812">Transmembrane</keyword>
<dbReference type="InterPro" id="IPR003960">
    <property type="entry name" value="ATPase_AAA_CS"/>
</dbReference>
<dbReference type="NCBIfam" id="TIGR01241">
    <property type="entry name" value="FtsH_fam"/>
    <property type="match status" value="1"/>
</dbReference>
<keyword evidence="11 14" id="KW-0482">Metalloprotease</keyword>
<feature type="transmembrane region" description="Helical" evidence="14">
    <location>
        <begin position="120"/>
        <end position="140"/>
    </location>
</feature>
<evidence type="ECO:0000313" key="18">
    <source>
        <dbReference type="Proteomes" id="UP000177324"/>
    </source>
</evidence>
<comment type="subunit">
    <text evidence="14">Homohexamer.</text>
</comment>
<dbReference type="CDD" id="cd19501">
    <property type="entry name" value="RecA-like_FtsH"/>
    <property type="match status" value="1"/>
</dbReference>
<keyword evidence="10 14" id="KW-1133">Transmembrane helix</keyword>